<reference evidence="3" key="1">
    <citation type="journal article" date="2020" name="Stud. Mycol.">
        <title>101 Dothideomycetes genomes: a test case for predicting lifestyles and emergence of pathogens.</title>
        <authorList>
            <person name="Haridas S."/>
            <person name="Albert R."/>
            <person name="Binder M."/>
            <person name="Bloem J."/>
            <person name="Labutti K."/>
            <person name="Salamov A."/>
            <person name="Andreopoulos B."/>
            <person name="Baker S."/>
            <person name="Barry K."/>
            <person name="Bills G."/>
            <person name="Bluhm B."/>
            <person name="Cannon C."/>
            <person name="Castanera R."/>
            <person name="Culley D."/>
            <person name="Daum C."/>
            <person name="Ezra D."/>
            <person name="Gonzalez J."/>
            <person name="Henrissat B."/>
            <person name="Kuo A."/>
            <person name="Liang C."/>
            <person name="Lipzen A."/>
            <person name="Lutzoni F."/>
            <person name="Magnuson J."/>
            <person name="Mondo S."/>
            <person name="Nolan M."/>
            <person name="Ohm R."/>
            <person name="Pangilinan J."/>
            <person name="Park H.-J."/>
            <person name="Ramirez L."/>
            <person name="Alfaro M."/>
            <person name="Sun H."/>
            <person name="Tritt A."/>
            <person name="Yoshinaga Y."/>
            <person name="Zwiers L.-H."/>
            <person name="Turgeon B."/>
            <person name="Goodwin S."/>
            <person name="Spatafora J."/>
            <person name="Crous P."/>
            <person name="Grigoriev I."/>
        </authorList>
    </citation>
    <scope>NUCLEOTIDE SEQUENCE</scope>
    <source>
        <strain evidence="3">CBS 115976</strain>
    </source>
</reference>
<gene>
    <name evidence="3" type="ORF">BT63DRAFT_409462</name>
</gene>
<evidence type="ECO:0000256" key="1">
    <source>
        <dbReference type="SAM" id="MobiDB-lite"/>
    </source>
</evidence>
<evidence type="ECO:0000313" key="3">
    <source>
        <dbReference type="EMBL" id="KAF2675371.1"/>
    </source>
</evidence>
<dbReference type="Proteomes" id="UP000799302">
    <property type="component" value="Unassembled WGS sequence"/>
</dbReference>
<dbReference type="InterPro" id="IPR020999">
    <property type="entry name" value="Chitin_synth_reg_RCR"/>
</dbReference>
<dbReference type="Pfam" id="PF12273">
    <property type="entry name" value="RCR"/>
    <property type="match status" value="1"/>
</dbReference>
<organism evidence="3 4">
    <name type="scientific">Microthyrium microscopicum</name>
    <dbReference type="NCBI Taxonomy" id="703497"/>
    <lineage>
        <taxon>Eukaryota</taxon>
        <taxon>Fungi</taxon>
        <taxon>Dikarya</taxon>
        <taxon>Ascomycota</taxon>
        <taxon>Pezizomycotina</taxon>
        <taxon>Dothideomycetes</taxon>
        <taxon>Dothideomycetes incertae sedis</taxon>
        <taxon>Microthyriales</taxon>
        <taxon>Microthyriaceae</taxon>
        <taxon>Microthyrium</taxon>
    </lineage>
</organism>
<feature type="compositionally biased region" description="Polar residues" evidence="1">
    <location>
        <begin position="141"/>
        <end position="152"/>
    </location>
</feature>
<feature type="transmembrane region" description="Helical" evidence="2">
    <location>
        <begin position="32"/>
        <end position="54"/>
    </location>
</feature>
<feature type="region of interest" description="Disordered" evidence="1">
    <location>
        <begin position="78"/>
        <end position="152"/>
    </location>
</feature>
<dbReference type="AlphaFoldDB" id="A0A6A6UVA8"/>
<evidence type="ECO:0000313" key="4">
    <source>
        <dbReference type="Proteomes" id="UP000799302"/>
    </source>
</evidence>
<dbReference type="OrthoDB" id="5400539at2759"/>
<protein>
    <submittedName>
        <fullName evidence="3">Uncharacterized protein</fullName>
    </submittedName>
</protein>
<dbReference type="EMBL" id="MU004230">
    <property type="protein sequence ID" value="KAF2675371.1"/>
    <property type="molecule type" value="Genomic_DNA"/>
</dbReference>
<proteinExistence type="predicted"/>
<keyword evidence="4" id="KW-1185">Reference proteome</keyword>
<sequence length="152" mass="17495">MDASMIAKRDVILLDEDGREHLGWWYSPTAYIVKWAVVLGLFMTFFLWVTLGYLHARRRIRMGNKPLAYHRWLVPRSQRMPPPQNEYGYYNPGSYGMQNQHNMEPPPLYSSADMPPSYQPPPGGSKVAPMQDSRPLPSYMPPQQETGVTRPA</sequence>
<keyword evidence="2" id="KW-0472">Membrane</keyword>
<evidence type="ECO:0000256" key="2">
    <source>
        <dbReference type="SAM" id="Phobius"/>
    </source>
</evidence>
<accession>A0A6A6UVA8</accession>
<keyword evidence="2" id="KW-0812">Transmembrane</keyword>
<name>A0A6A6UVA8_9PEZI</name>
<keyword evidence="2" id="KW-1133">Transmembrane helix</keyword>